<feature type="compositionally biased region" description="Basic and acidic residues" evidence="6">
    <location>
        <begin position="119"/>
        <end position="129"/>
    </location>
</feature>
<dbReference type="AlphaFoldDB" id="A0A261G0P2"/>
<feature type="compositionally biased region" description="Low complexity" evidence="6">
    <location>
        <begin position="1"/>
        <end position="16"/>
    </location>
</feature>
<comment type="caution">
    <text evidence="9">The sequence shown here is derived from an EMBL/GenBank/DDBJ whole genome shotgun (WGS) entry which is preliminary data.</text>
</comment>
<dbReference type="CDD" id="cd00268">
    <property type="entry name" value="DEADc"/>
    <property type="match status" value="1"/>
</dbReference>
<organism evidence="9 10">
    <name type="scientific">Bifidobacterium aquikefiri</name>
    <dbReference type="NCBI Taxonomy" id="1653207"/>
    <lineage>
        <taxon>Bacteria</taxon>
        <taxon>Bacillati</taxon>
        <taxon>Actinomycetota</taxon>
        <taxon>Actinomycetes</taxon>
        <taxon>Bifidobacteriales</taxon>
        <taxon>Bifidobacteriaceae</taxon>
        <taxon>Bifidobacterium</taxon>
    </lineage>
</organism>
<keyword evidence="3 9" id="KW-0347">Helicase</keyword>
<dbReference type="PROSITE" id="PS51194">
    <property type="entry name" value="HELICASE_CTER"/>
    <property type="match status" value="1"/>
</dbReference>
<dbReference type="PROSITE" id="PS51192">
    <property type="entry name" value="HELICASE_ATP_BIND_1"/>
    <property type="match status" value="1"/>
</dbReference>
<reference evidence="9 10" key="1">
    <citation type="journal article" date="2017" name="BMC Genomics">
        <title>Comparative genomic and phylogenomic analyses of the Bifidobacteriaceae family.</title>
        <authorList>
            <person name="Lugli G.A."/>
            <person name="Milani C."/>
            <person name="Turroni F."/>
            <person name="Duranti S."/>
            <person name="Mancabelli L."/>
            <person name="Mangifesta M."/>
            <person name="Ferrario C."/>
            <person name="Modesto M."/>
            <person name="Mattarelli P."/>
            <person name="Jiri K."/>
            <person name="van Sinderen D."/>
            <person name="Ventura M."/>
        </authorList>
    </citation>
    <scope>NUCLEOTIDE SEQUENCE [LARGE SCALE GENOMIC DNA]</scope>
    <source>
        <strain evidence="9 10">LMG 28769</strain>
    </source>
</reference>
<evidence type="ECO:0000256" key="2">
    <source>
        <dbReference type="ARBA" id="ARBA00022801"/>
    </source>
</evidence>
<dbReference type="PANTHER" id="PTHR47959">
    <property type="entry name" value="ATP-DEPENDENT RNA HELICASE RHLE-RELATED"/>
    <property type="match status" value="1"/>
</dbReference>
<dbReference type="SMART" id="SM00490">
    <property type="entry name" value="HELICc"/>
    <property type="match status" value="1"/>
</dbReference>
<protein>
    <submittedName>
        <fullName evidence="9">DEAD/DEAH box helicase</fullName>
    </submittedName>
</protein>
<dbReference type="Pfam" id="PF00271">
    <property type="entry name" value="Helicase_C"/>
    <property type="match status" value="1"/>
</dbReference>
<evidence type="ECO:0000313" key="10">
    <source>
        <dbReference type="Proteomes" id="UP000216451"/>
    </source>
</evidence>
<dbReference type="Proteomes" id="UP000216451">
    <property type="component" value="Unassembled WGS sequence"/>
</dbReference>
<dbReference type="InterPro" id="IPR011545">
    <property type="entry name" value="DEAD/DEAH_box_helicase_dom"/>
</dbReference>
<feature type="compositionally biased region" description="Basic residues" evidence="6">
    <location>
        <begin position="130"/>
        <end position="144"/>
    </location>
</feature>
<name>A0A261G0P2_9BIFI</name>
<feature type="compositionally biased region" description="Basic and acidic residues" evidence="6">
    <location>
        <begin position="505"/>
        <end position="525"/>
    </location>
</feature>
<evidence type="ECO:0000256" key="4">
    <source>
        <dbReference type="ARBA" id="ARBA00022840"/>
    </source>
</evidence>
<feature type="region of interest" description="Disordered" evidence="6">
    <location>
        <begin position="467"/>
        <end position="552"/>
    </location>
</feature>
<dbReference type="InterPro" id="IPR027417">
    <property type="entry name" value="P-loop_NTPase"/>
</dbReference>
<evidence type="ECO:0000256" key="3">
    <source>
        <dbReference type="ARBA" id="ARBA00022806"/>
    </source>
</evidence>
<feature type="compositionally biased region" description="Basic residues" evidence="6">
    <location>
        <begin position="535"/>
        <end position="552"/>
    </location>
</feature>
<dbReference type="GO" id="GO:0003676">
    <property type="term" value="F:nucleic acid binding"/>
    <property type="evidence" value="ECO:0007669"/>
    <property type="project" value="InterPro"/>
</dbReference>
<evidence type="ECO:0000256" key="5">
    <source>
        <dbReference type="ARBA" id="ARBA00038437"/>
    </source>
</evidence>
<evidence type="ECO:0000313" key="9">
    <source>
        <dbReference type="EMBL" id="OZG64948.1"/>
    </source>
</evidence>
<evidence type="ECO:0000256" key="1">
    <source>
        <dbReference type="ARBA" id="ARBA00022741"/>
    </source>
</evidence>
<feature type="region of interest" description="Disordered" evidence="6">
    <location>
        <begin position="119"/>
        <end position="151"/>
    </location>
</feature>
<feature type="compositionally biased region" description="Basic and acidic residues" evidence="6">
    <location>
        <begin position="17"/>
        <end position="31"/>
    </location>
</feature>
<gene>
    <name evidence="9" type="ORF">BAQU_1927</name>
</gene>
<dbReference type="GO" id="GO:0016787">
    <property type="term" value="F:hydrolase activity"/>
    <property type="evidence" value="ECO:0007669"/>
    <property type="project" value="UniProtKB-KW"/>
</dbReference>
<dbReference type="InterPro" id="IPR014001">
    <property type="entry name" value="Helicase_ATP-bd"/>
</dbReference>
<dbReference type="Gene3D" id="3.40.50.300">
    <property type="entry name" value="P-loop containing nucleotide triphosphate hydrolases"/>
    <property type="match status" value="2"/>
</dbReference>
<feature type="region of interest" description="Disordered" evidence="6">
    <location>
        <begin position="1"/>
        <end position="31"/>
    </location>
</feature>
<keyword evidence="10" id="KW-1185">Reference proteome</keyword>
<evidence type="ECO:0000256" key="6">
    <source>
        <dbReference type="SAM" id="MobiDB-lite"/>
    </source>
</evidence>
<comment type="similarity">
    <text evidence="5">Belongs to the DEAD box helicase family.</text>
</comment>
<feature type="domain" description="Helicase C-terminal" evidence="8">
    <location>
        <begin position="309"/>
        <end position="457"/>
    </location>
</feature>
<proteinExistence type="inferred from homology"/>
<dbReference type="InterPro" id="IPR050079">
    <property type="entry name" value="DEAD_box_RNA_helicase"/>
</dbReference>
<dbReference type="GO" id="GO:0003724">
    <property type="term" value="F:RNA helicase activity"/>
    <property type="evidence" value="ECO:0007669"/>
    <property type="project" value="TreeGrafter"/>
</dbReference>
<sequence length="552" mass="60823">MSTSVSQHSQTQTHPTQDLKHMQEDDSQHADEKKIPFSELGVPEMICRALASEGKATAFPIQKDTLPDSLAGRDILGRGKTGSGKTLAFAIPLVVRLGMQGGAEDDEALERYERVMRKRGGQLEDEGRNGRNRGGNRRSGKSQRRMPLPEPRGLILAPTRELANQINEVVEPLAALCRLQTTTVYGGVRQQRQVDALRAGADIVVACPGRLEDLLRQHLLSLDAVEVTILDEADEMADMGFLPAVERLLEQIPSEAQHMLFSATLDHGIDELVHRFLHNPKVHEIDDATAHVSTMTHHIFETTQATKHELVRTLASGKGKRILFTRTKYQAKKLAKNLTNSGIPAAELHGNLSQNQRDRNLNAFSNGSVRVLVATDVAARGVDISGVELVVQVDPPADAKSFLHRSGRTARAGHEGDVVTLVLPEQRRDVRRMLRMANITSKPVSVTSDSPVVESLVGQHAARVDDWTLEPLEPVQGSGSHRRGSRGERSGRRHGQNSSSSRPGSRNEHARSRRSEHQHNSEHSPMRGSDSRGSAPRRHSKKNRAPFRISGR</sequence>
<keyword evidence="4" id="KW-0067">ATP-binding</keyword>
<dbReference type="SMART" id="SM00487">
    <property type="entry name" value="DEXDc"/>
    <property type="match status" value="1"/>
</dbReference>
<dbReference type="SUPFAM" id="SSF52540">
    <property type="entry name" value="P-loop containing nucleoside triphosphate hydrolases"/>
    <property type="match status" value="1"/>
</dbReference>
<dbReference type="Pfam" id="PF00270">
    <property type="entry name" value="DEAD"/>
    <property type="match status" value="1"/>
</dbReference>
<dbReference type="GO" id="GO:0005524">
    <property type="term" value="F:ATP binding"/>
    <property type="evidence" value="ECO:0007669"/>
    <property type="project" value="UniProtKB-KW"/>
</dbReference>
<dbReference type="CDD" id="cd18787">
    <property type="entry name" value="SF2_C_DEAD"/>
    <property type="match status" value="1"/>
</dbReference>
<dbReference type="InterPro" id="IPR044742">
    <property type="entry name" value="DEAD/DEAH_RhlB"/>
</dbReference>
<feature type="domain" description="Helicase ATP-binding" evidence="7">
    <location>
        <begin position="66"/>
        <end position="283"/>
    </location>
</feature>
<dbReference type="PANTHER" id="PTHR47959:SF13">
    <property type="entry name" value="ATP-DEPENDENT RNA HELICASE RHLE"/>
    <property type="match status" value="1"/>
</dbReference>
<accession>A0A261G0P2</accession>
<keyword evidence="1" id="KW-0547">Nucleotide-binding</keyword>
<evidence type="ECO:0000259" key="8">
    <source>
        <dbReference type="PROSITE" id="PS51194"/>
    </source>
</evidence>
<keyword evidence="2" id="KW-0378">Hydrolase</keyword>
<evidence type="ECO:0000259" key="7">
    <source>
        <dbReference type="PROSITE" id="PS51192"/>
    </source>
</evidence>
<dbReference type="InterPro" id="IPR001650">
    <property type="entry name" value="Helicase_C-like"/>
</dbReference>
<dbReference type="EMBL" id="MWXA01000010">
    <property type="protein sequence ID" value="OZG64948.1"/>
    <property type="molecule type" value="Genomic_DNA"/>
</dbReference>
<dbReference type="GO" id="GO:0005829">
    <property type="term" value="C:cytosol"/>
    <property type="evidence" value="ECO:0007669"/>
    <property type="project" value="TreeGrafter"/>
</dbReference>